<name>A0A7C9F8M6_9BACT</name>
<keyword evidence="3" id="KW-1185">Reference proteome</keyword>
<dbReference type="RefSeq" id="WP_152759242.1">
    <property type="nucleotide sequence ID" value="NZ_WHLY01000002.1"/>
</dbReference>
<gene>
    <name evidence="2" type="ORF">GBK04_10060</name>
</gene>
<feature type="transmembrane region" description="Helical" evidence="1">
    <location>
        <begin position="148"/>
        <end position="166"/>
    </location>
</feature>
<comment type="caution">
    <text evidence="2">The sequence shown here is derived from an EMBL/GenBank/DDBJ whole genome shotgun (WGS) entry which is preliminary data.</text>
</comment>
<reference evidence="2 3" key="1">
    <citation type="submission" date="2019-10" db="EMBL/GenBank/DDBJ databases">
        <title>Draft Genome Sequence of Cytophagaceae sp. SJW1-29.</title>
        <authorList>
            <person name="Choi A."/>
        </authorList>
    </citation>
    <scope>NUCLEOTIDE SEQUENCE [LARGE SCALE GENOMIC DNA]</scope>
    <source>
        <strain evidence="2 3">SJW1-29</strain>
    </source>
</reference>
<keyword evidence="1" id="KW-0472">Membrane</keyword>
<dbReference type="EMBL" id="WHLY01000002">
    <property type="protein sequence ID" value="MPR33704.1"/>
    <property type="molecule type" value="Genomic_DNA"/>
</dbReference>
<keyword evidence="1" id="KW-1133">Transmembrane helix</keyword>
<sequence length="167" mass="19139">MNLSWRMLGLAREYRLFNGKQIVGLLKNNVWNSRAYGEFKGHLMRFEKDSKRRYQASILDIEGEKVLGTIEFGYFPRTATIHYEGEIFTWKSLQKNGWGSWAVGNAEEESQYLSSNRIGTQGAITEGYLPPLVTMAGLYIHSYFFRRSLLSIVVGFALGVLMGYFVN</sequence>
<protein>
    <submittedName>
        <fullName evidence="2">Uncharacterized protein</fullName>
    </submittedName>
</protein>
<dbReference type="Proteomes" id="UP000479293">
    <property type="component" value="Unassembled WGS sequence"/>
</dbReference>
<accession>A0A7C9F8M6</accession>
<evidence type="ECO:0000256" key="1">
    <source>
        <dbReference type="SAM" id="Phobius"/>
    </source>
</evidence>
<proteinExistence type="predicted"/>
<keyword evidence="1" id="KW-0812">Transmembrane</keyword>
<evidence type="ECO:0000313" key="3">
    <source>
        <dbReference type="Proteomes" id="UP000479293"/>
    </source>
</evidence>
<organism evidence="2 3">
    <name type="scientific">Salmonirosea aquatica</name>
    <dbReference type="NCBI Taxonomy" id="2654236"/>
    <lineage>
        <taxon>Bacteria</taxon>
        <taxon>Pseudomonadati</taxon>
        <taxon>Bacteroidota</taxon>
        <taxon>Cytophagia</taxon>
        <taxon>Cytophagales</taxon>
        <taxon>Spirosomataceae</taxon>
        <taxon>Salmonirosea</taxon>
    </lineage>
</organism>
<dbReference type="AlphaFoldDB" id="A0A7C9F8M6"/>
<evidence type="ECO:0000313" key="2">
    <source>
        <dbReference type="EMBL" id="MPR33704.1"/>
    </source>
</evidence>